<evidence type="ECO:0000259" key="37">
    <source>
        <dbReference type="PROSITE" id="PS51767"/>
    </source>
</evidence>
<dbReference type="Gene3D" id="2.40.70.10">
    <property type="entry name" value="Acid Proteases"/>
    <property type="match status" value="2"/>
</dbReference>
<evidence type="ECO:0000256" key="22">
    <source>
        <dbReference type="ARBA" id="ARBA00023136"/>
    </source>
</evidence>
<dbReference type="HOGENOM" id="CLU_006302_0_0_1"/>
<dbReference type="GO" id="GO:0006508">
    <property type="term" value="P:proteolysis"/>
    <property type="evidence" value="ECO:0007669"/>
    <property type="project" value="UniProtKB-KW"/>
</dbReference>
<sequence length="964" mass="103809">MFSYTSRSLIGKAPVPFRSLSSPSQPTPPEQETTPVQDPTPTPAPVAPEEAAPAASTTTAMLAATAPASTAPVAPTETEQTNKPSVKEWSERLGVFSKDSRLPRSVQAIYLRPLRRKVEYGLPVCDLQLRSYSVRNVEFFADFAIRAAYYLNLPASGPVPLPRIVESWTVPRSNFVHKKSQENFERITLRRLIQIKDGNPQAVQVWLAFLRKHAFYGVGMKANVWEHDSLDAGKAMDASIAEVEEALRPELAQFGQRKDNSAPGTMIDTLNIPQDPALLKRWKKEAFATLLAVGLDPKRSTIFYQSASKLQLPDDATLDDSTARAQLRLGLFSYPVLQAADILVHRATHVPVGEDQRQHLEFARYTANSFNHLYGPIFPIPEALISPAKRVMSLKEPTSKMSKSHADEKSRIILNDSPAEIRKKVKVALTDSEASITYDPTRRPGVSNLIEILSHLEGVSCEDIAADFHTASLRSLKEHVADRIAYHLQEIRDRYDTIMEDQTGYLESVAEEGAEAARANSRVTMQQIRDAMGLMMYDGIGKNYGETLYFCEVTLGTPEQSVRLVLDTGSSDLWTNTPNSTLCASPKNVCADSGTYDPSSSSSWSFVNSDFNITYADGSGAAGNYVADTLTIGGTTIKDFQFGLGFSSGSSEGVLGIGYPANEVQVGRNGDSAYANLPKAMVNKGIIQSNAYSLWLNDLDANTGSILFGGVNTKKYHGTLQTVPIQKVDGQYSEFIIALTQVSLTNSSSENTYSSSLIPVGVLLDSGSSLTYLPDALVQEIYDDLGVSYEPDSGIGYIDCSMADEDIALSYTFSSPTINVSIKELIIDAGDLFFRNGKRACIFGIVPAGSSTAVLGDTFLRSAYVVYDLANNEISLASTNFNTTENDILEIGTGPDSVPGATAVSNPVTTAPVGGAAARIGGPTGGSGLHGSASVTGNIAIPRATAMPKHLAVGLAGVGALLAL</sequence>
<dbReference type="GO" id="GO:1990904">
    <property type="term" value="C:ribonucleoprotein complex"/>
    <property type="evidence" value="ECO:0007669"/>
    <property type="project" value="UniProtKB-KW"/>
</dbReference>
<keyword evidence="22" id="KW-0472">Membrane</keyword>
<dbReference type="Pfam" id="PF00026">
    <property type="entry name" value="Asp"/>
    <property type="match status" value="1"/>
</dbReference>
<evidence type="ECO:0000256" key="19">
    <source>
        <dbReference type="ARBA" id="ARBA00022840"/>
    </source>
</evidence>
<keyword evidence="23" id="KW-0865">Zymogen</keyword>
<accession>K9FSE4</accession>
<evidence type="ECO:0000256" key="35">
    <source>
        <dbReference type="RuleBase" id="RU000454"/>
    </source>
</evidence>
<comment type="similarity">
    <text evidence="7 35">Belongs to the peptidase A1 family.</text>
</comment>
<evidence type="ECO:0000256" key="24">
    <source>
        <dbReference type="ARBA" id="ARBA00023146"/>
    </source>
</evidence>
<dbReference type="HAMAP" id="MF_00508">
    <property type="entry name" value="Ribosomal_uS10"/>
    <property type="match status" value="1"/>
</dbReference>
<evidence type="ECO:0000256" key="20">
    <source>
        <dbReference type="ARBA" id="ARBA00022917"/>
    </source>
</evidence>
<dbReference type="STRING" id="1170229.K9FSE4"/>
<dbReference type="InterPro" id="IPR027486">
    <property type="entry name" value="Ribosomal_uS10_dom"/>
</dbReference>
<keyword evidence="15" id="KW-0732">Signal</keyword>
<keyword evidence="18 35" id="KW-0378">Hydrolase</keyword>
<feature type="domain" description="Peptidase A1" evidence="37">
    <location>
        <begin position="549"/>
        <end position="877"/>
    </location>
</feature>
<dbReference type="InterPro" id="IPR036838">
    <property type="entry name" value="Ribosomal_uS10_dom_sf"/>
</dbReference>
<dbReference type="eggNOG" id="KOG3321">
    <property type="taxonomic scope" value="Eukaryota"/>
</dbReference>
<evidence type="ECO:0000256" key="23">
    <source>
        <dbReference type="ARBA" id="ARBA00023145"/>
    </source>
</evidence>
<dbReference type="FunFam" id="3.30.70.600:FF:000003">
    <property type="entry name" value="30S ribosomal protein S10"/>
    <property type="match status" value="1"/>
</dbReference>
<evidence type="ECO:0000256" key="18">
    <source>
        <dbReference type="ARBA" id="ARBA00022801"/>
    </source>
</evidence>
<evidence type="ECO:0000256" key="3">
    <source>
        <dbReference type="ARBA" id="ARBA00004173"/>
    </source>
</evidence>
<dbReference type="PRINTS" id="PR00792">
    <property type="entry name" value="PEPSIN"/>
</dbReference>
<evidence type="ECO:0000256" key="36">
    <source>
        <dbReference type="SAM" id="MobiDB-lite"/>
    </source>
</evidence>
<evidence type="ECO:0000256" key="34">
    <source>
        <dbReference type="PIRSR" id="PIRSR601461-1"/>
    </source>
</evidence>
<name>K9FSE4_PEND2</name>
<dbReference type="SMART" id="SM01403">
    <property type="entry name" value="Ribosomal_S10"/>
    <property type="match status" value="1"/>
</dbReference>
<dbReference type="SUPFAM" id="SSF54999">
    <property type="entry name" value="Ribosomal protein S10"/>
    <property type="match status" value="1"/>
</dbReference>
<evidence type="ECO:0000256" key="25">
    <source>
        <dbReference type="ARBA" id="ARBA00023180"/>
    </source>
</evidence>
<evidence type="ECO:0000256" key="9">
    <source>
        <dbReference type="ARBA" id="ARBA00013161"/>
    </source>
</evidence>
<dbReference type="Gene3D" id="1.10.240.10">
    <property type="entry name" value="Tyrosyl-Transfer RNA Synthetase"/>
    <property type="match status" value="1"/>
</dbReference>
<evidence type="ECO:0000256" key="27">
    <source>
        <dbReference type="ARBA" id="ARBA00023288"/>
    </source>
</evidence>
<evidence type="ECO:0000256" key="5">
    <source>
        <dbReference type="ARBA" id="ARBA00005594"/>
    </source>
</evidence>
<comment type="similarity">
    <text evidence="5">Belongs to the class-I aminoacyl-tRNA synthetase family.</text>
</comment>
<dbReference type="GO" id="GO:0005759">
    <property type="term" value="C:mitochondrial matrix"/>
    <property type="evidence" value="ECO:0007669"/>
    <property type="project" value="TreeGrafter"/>
</dbReference>
<keyword evidence="17 35" id="KW-0064">Aspartyl protease</keyword>
<evidence type="ECO:0000256" key="29">
    <source>
        <dbReference type="ARBA" id="ARBA00035261"/>
    </source>
</evidence>
<dbReference type="InterPro" id="IPR050203">
    <property type="entry name" value="Trp-tRNA_synthetase"/>
</dbReference>
<organism evidence="38 39">
    <name type="scientific">Penicillium digitatum (strain PHI26 / CECT 20796)</name>
    <name type="common">Green mold</name>
    <dbReference type="NCBI Taxonomy" id="1170229"/>
    <lineage>
        <taxon>Eukaryota</taxon>
        <taxon>Fungi</taxon>
        <taxon>Dikarya</taxon>
        <taxon>Ascomycota</taxon>
        <taxon>Pezizomycotina</taxon>
        <taxon>Eurotiomycetes</taxon>
        <taxon>Eurotiomycetidae</taxon>
        <taxon>Eurotiales</taxon>
        <taxon>Aspergillaceae</taxon>
        <taxon>Penicillium</taxon>
    </lineage>
</organism>
<evidence type="ECO:0000256" key="28">
    <source>
        <dbReference type="ARBA" id="ARBA00030268"/>
    </source>
</evidence>
<comment type="caution">
    <text evidence="38">The sequence shown here is derived from an EMBL/GenBank/DDBJ whole genome shotgun (WGS) entry which is preliminary data.</text>
</comment>
<dbReference type="Proteomes" id="UP000009882">
    <property type="component" value="Unassembled WGS sequence"/>
</dbReference>
<dbReference type="CDD" id="cd05474">
    <property type="entry name" value="SAP_like"/>
    <property type="match status" value="1"/>
</dbReference>
<comment type="subunit">
    <text evidence="8">Monomer.</text>
</comment>
<dbReference type="InterPro" id="IPR002305">
    <property type="entry name" value="aa-tRNA-synth_Ic"/>
</dbReference>
<dbReference type="AlphaFoldDB" id="K9FSE4"/>
<evidence type="ECO:0000256" key="2">
    <source>
        <dbReference type="ARBA" id="ARBA00002983"/>
    </source>
</evidence>
<dbReference type="FunFam" id="2.40.70.10:FF:000068">
    <property type="entry name" value="Aspartic-type endopeptidase (OpsB)"/>
    <property type="match status" value="1"/>
</dbReference>
<dbReference type="InterPro" id="IPR033876">
    <property type="entry name" value="SAP-like"/>
</dbReference>
<dbReference type="EMBL" id="AKCT01000186">
    <property type="protein sequence ID" value="EKV12079.1"/>
    <property type="molecule type" value="Genomic_DNA"/>
</dbReference>
<dbReference type="Gene3D" id="3.30.70.600">
    <property type="entry name" value="Ribosomal protein S10 domain"/>
    <property type="match status" value="1"/>
</dbReference>
<keyword evidence="11" id="KW-1003">Cell membrane</keyword>
<dbReference type="SUPFAM" id="SSF52374">
    <property type="entry name" value="Nucleotidylyl transferase"/>
    <property type="match status" value="1"/>
</dbReference>
<dbReference type="GO" id="GO:0004190">
    <property type="term" value="F:aspartic-type endopeptidase activity"/>
    <property type="evidence" value="ECO:0007669"/>
    <property type="project" value="UniProtKB-KW"/>
</dbReference>
<dbReference type="GO" id="GO:0003735">
    <property type="term" value="F:structural constituent of ribosome"/>
    <property type="evidence" value="ECO:0007669"/>
    <property type="project" value="InterPro"/>
</dbReference>
<dbReference type="eggNOG" id="KOG2713">
    <property type="taxonomic scope" value="Eukaryota"/>
</dbReference>
<dbReference type="Pfam" id="PF00579">
    <property type="entry name" value="tRNA-synt_1b"/>
    <property type="match status" value="1"/>
</dbReference>
<dbReference type="Gene3D" id="3.40.50.620">
    <property type="entry name" value="HUPs"/>
    <property type="match status" value="2"/>
</dbReference>
<dbReference type="EC" id="6.1.1.2" evidence="9"/>
<dbReference type="InParanoid" id="K9FSE4"/>
<evidence type="ECO:0000256" key="6">
    <source>
        <dbReference type="ARBA" id="ARBA00007102"/>
    </source>
</evidence>
<evidence type="ECO:0000256" key="8">
    <source>
        <dbReference type="ARBA" id="ARBA00011245"/>
    </source>
</evidence>
<dbReference type="GO" id="GO:0098552">
    <property type="term" value="C:side of membrane"/>
    <property type="evidence" value="ECO:0007669"/>
    <property type="project" value="UniProtKB-KW"/>
</dbReference>
<dbReference type="GO" id="GO:0004830">
    <property type="term" value="F:tryptophan-tRNA ligase activity"/>
    <property type="evidence" value="ECO:0007669"/>
    <property type="project" value="UniProtKB-EC"/>
</dbReference>
<evidence type="ECO:0000313" key="39">
    <source>
        <dbReference type="Proteomes" id="UP000009882"/>
    </source>
</evidence>
<dbReference type="InterPro" id="IPR001461">
    <property type="entry name" value="Aspartic_peptidase_A1"/>
</dbReference>
<evidence type="ECO:0000256" key="32">
    <source>
        <dbReference type="ARBA" id="ARBA00068059"/>
    </source>
</evidence>
<keyword evidence="20" id="KW-0648">Protein biosynthesis</keyword>
<dbReference type="GO" id="GO:0005886">
    <property type="term" value="C:plasma membrane"/>
    <property type="evidence" value="ECO:0007669"/>
    <property type="project" value="UniProtKB-SubCell"/>
</dbReference>
<evidence type="ECO:0000256" key="17">
    <source>
        <dbReference type="ARBA" id="ARBA00022750"/>
    </source>
</evidence>
<evidence type="ECO:0000256" key="26">
    <source>
        <dbReference type="ARBA" id="ARBA00023274"/>
    </source>
</evidence>
<keyword evidence="25" id="KW-0325">Glycoprotein</keyword>
<feature type="compositionally biased region" description="Low complexity" evidence="36">
    <location>
        <begin position="47"/>
        <end position="79"/>
    </location>
</feature>
<gene>
    <name evidence="38" type="ORF">PDIG_46940</name>
</gene>
<dbReference type="eggNOG" id="KOG1339">
    <property type="taxonomic scope" value="Eukaryota"/>
</dbReference>
<evidence type="ECO:0000256" key="13">
    <source>
        <dbReference type="ARBA" id="ARBA00022622"/>
    </source>
</evidence>
<dbReference type="OrthoDB" id="771136at2759"/>
<dbReference type="PROSITE" id="PS51767">
    <property type="entry name" value="PEPTIDASE_A1"/>
    <property type="match status" value="1"/>
</dbReference>
<dbReference type="Pfam" id="PF00338">
    <property type="entry name" value="Ribosomal_S10"/>
    <property type="match status" value="1"/>
</dbReference>
<evidence type="ECO:0000256" key="15">
    <source>
        <dbReference type="ARBA" id="ARBA00022729"/>
    </source>
</evidence>
<dbReference type="GO" id="GO:0005840">
    <property type="term" value="C:ribosome"/>
    <property type="evidence" value="ECO:0007669"/>
    <property type="project" value="UniProtKB-KW"/>
</dbReference>
<keyword evidence="14 35" id="KW-0645">Protease</keyword>
<keyword evidence="26" id="KW-0687">Ribonucleoprotein</keyword>
<evidence type="ECO:0000256" key="1">
    <source>
        <dbReference type="ARBA" id="ARBA00000043"/>
    </source>
</evidence>
<comment type="function">
    <text evidence="2">Secreted aspartic endopeptidase that allows assimilation of proteinaceous substrates. The scissile peptide bond is attacked by a nucleophilic water molecule activated by two aspartic residues in the active site. Shows a broad primary substrate specificity. Favors hydrophobic residues at the P1 and P1' positions, but can also activate trypsinogen and hydrolyze the B chain of insulin between positions 'Gly-20' and 'Glu-21'.</text>
</comment>
<evidence type="ECO:0000256" key="33">
    <source>
        <dbReference type="ARBA" id="ARBA00078476"/>
    </source>
</evidence>
<keyword evidence="21" id="KW-0689">Ribosomal protein</keyword>
<dbReference type="GO" id="GO:0070183">
    <property type="term" value="P:mitochondrial tryptophanyl-tRNA aminoacylation"/>
    <property type="evidence" value="ECO:0007669"/>
    <property type="project" value="TreeGrafter"/>
</dbReference>
<keyword evidence="24" id="KW-0030">Aminoacyl-tRNA synthetase</keyword>
<dbReference type="FunFam" id="2.40.70.10:FF:000011">
    <property type="entry name" value="Aspartic protease"/>
    <property type="match status" value="1"/>
</dbReference>
<dbReference type="InterPro" id="IPR021109">
    <property type="entry name" value="Peptidase_aspartic_dom_sf"/>
</dbReference>
<dbReference type="NCBIfam" id="TIGR00233">
    <property type="entry name" value="trpS"/>
    <property type="match status" value="1"/>
</dbReference>
<dbReference type="GO" id="GO:0005524">
    <property type="term" value="F:ATP binding"/>
    <property type="evidence" value="ECO:0007669"/>
    <property type="project" value="UniProtKB-KW"/>
</dbReference>
<dbReference type="EC" id="3.4.23.20" evidence="10"/>
<dbReference type="InterPro" id="IPR002306">
    <property type="entry name" value="Trp-tRNA-ligase"/>
</dbReference>
<dbReference type="InterPro" id="IPR001848">
    <property type="entry name" value="Ribosomal_uS10"/>
</dbReference>
<reference evidence="39" key="1">
    <citation type="journal article" date="2012" name="BMC Genomics">
        <title>Genome sequence of the necrotrophic fungus Penicillium digitatum, the main postharvest pathogen of citrus.</title>
        <authorList>
            <person name="Marcet-Houben M."/>
            <person name="Ballester A.-R."/>
            <person name="de la Fuente B."/>
            <person name="Harries E."/>
            <person name="Marcos J.F."/>
            <person name="Gonzalez-Candelas L."/>
            <person name="Gabaldon T."/>
        </authorList>
    </citation>
    <scope>NUCLEOTIDE SEQUENCE [LARGE SCALE GENOMIC DNA]</scope>
    <source>
        <strain evidence="39">PHI26 / CECT 20796</strain>
    </source>
</reference>
<keyword evidence="12" id="KW-0436">Ligase</keyword>
<keyword evidence="27" id="KW-0449">Lipoprotein</keyword>
<proteinExistence type="inferred from homology"/>
<evidence type="ECO:0000256" key="12">
    <source>
        <dbReference type="ARBA" id="ARBA00022598"/>
    </source>
</evidence>
<dbReference type="PANTHER" id="PTHR43766">
    <property type="entry name" value="TRYPTOPHAN--TRNA LIGASE, MITOCHONDRIAL"/>
    <property type="match status" value="1"/>
</dbReference>
<comment type="catalytic activity">
    <reaction evidence="1">
        <text>Hydrolysis of proteins with broad specificity similar to that of pepsin A, preferring hydrophobic residues at P1 and P1', but also cleaving 20-Gly-|-Glu-21 in the B chain of insulin. Clots milk, and activates trypsinogen.</text>
        <dbReference type="EC" id="3.4.23.20"/>
    </reaction>
</comment>
<evidence type="ECO:0000256" key="30">
    <source>
        <dbReference type="ARBA" id="ARBA00042916"/>
    </source>
</evidence>
<dbReference type="InterPro" id="IPR014729">
    <property type="entry name" value="Rossmann-like_a/b/a_fold"/>
</dbReference>
<evidence type="ECO:0000256" key="4">
    <source>
        <dbReference type="ARBA" id="ARBA00004609"/>
    </source>
</evidence>
<feature type="active site" evidence="34">
    <location>
        <position position="765"/>
    </location>
</feature>
<evidence type="ECO:0000256" key="7">
    <source>
        <dbReference type="ARBA" id="ARBA00007447"/>
    </source>
</evidence>
<keyword evidence="16" id="KW-0547">Nucleotide-binding</keyword>
<dbReference type="SUPFAM" id="SSF50630">
    <property type="entry name" value="Acid proteases"/>
    <property type="match status" value="1"/>
</dbReference>
<comment type="subcellular location">
    <subcellularLocation>
        <location evidence="4">Cell membrane</location>
        <topology evidence="4">Lipid-anchor</topology>
        <topology evidence="4">GPI-anchor</topology>
    </subcellularLocation>
    <subcellularLocation>
        <location evidence="3">Mitochondrion</location>
    </subcellularLocation>
</comment>
<evidence type="ECO:0000256" key="16">
    <source>
        <dbReference type="ARBA" id="ARBA00022741"/>
    </source>
</evidence>
<keyword evidence="39" id="KW-1185">Reference proteome</keyword>
<protein>
    <recommendedName>
        <fullName evidence="32">Probable aspartic-type endopeptidase OPSB</fullName>
        <ecNumber evidence="10">3.4.23.20</ecNumber>
        <ecNumber evidence="9">6.1.1.2</ecNumber>
    </recommendedName>
    <alternativeName>
        <fullName evidence="30">37S ribosomal protein S10, mitochondrial</fullName>
    </alternativeName>
    <alternativeName>
        <fullName evidence="33">Mitochondrial ribosomal small subunit protein 10</fullName>
    </alternativeName>
    <alternativeName>
        <fullName evidence="31">Probable aspartic-type endopeptidase opsB</fullName>
    </alternativeName>
    <alternativeName>
        <fullName evidence="29">Small ribosomal subunit protein uS10m</fullName>
    </alternativeName>
    <alternativeName>
        <fullName evidence="28">Tryptophanyl-tRNA synthetase</fullName>
    </alternativeName>
</protein>
<dbReference type="FunFam" id="1.10.240.10:FF:000002">
    <property type="entry name" value="Tryptophan--tRNA ligase"/>
    <property type="match status" value="1"/>
</dbReference>
<keyword evidence="13" id="KW-0336">GPI-anchor</keyword>
<dbReference type="PROSITE" id="PS00141">
    <property type="entry name" value="ASP_PROTEASE"/>
    <property type="match status" value="1"/>
</dbReference>
<keyword evidence="19" id="KW-0067">ATP-binding</keyword>
<evidence type="ECO:0000256" key="11">
    <source>
        <dbReference type="ARBA" id="ARBA00022475"/>
    </source>
</evidence>
<feature type="active site" evidence="34">
    <location>
        <position position="567"/>
    </location>
</feature>
<dbReference type="PANTHER" id="PTHR43766:SF1">
    <property type="entry name" value="TRYPTOPHAN--TRNA LIGASE, MITOCHONDRIAL"/>
    <property type="match status" value="1"/>
</dbReference>
<dbReference type="InterPro" id="IPR033121">
    <property type="entry name" value="PEPTIDASE_A1"/>
</dbReference>
<evidence type="ECO:0000313" key="38">
    <source>
        <dbReference type="EMBL" id="EKV12079.1"/>
    </source>
</evidence>
<evidence type="ECO:0000256" key="14">
    <source>
        <dbReference type="ARBA" id="ARBA00022670"/>
    </source>
</evidence>
<dbReference type="InterPro" id="IPR001969">
    <property type="entry name" value="Aspartic_peptidase_AS"/>
</dbReference>
<evidence type="ECO:0000256" key="21">
    <source>
        <dbReference type="ARBA" id="ARBA00022980"/>
    </source>
</evidence>
<comment type="similarity">
    <text evidence="6">Belongs to the universal ribosomal protein uS10 family.</text>
</comment>
<evidence type="ECO:0000256" key="10">
    <source>
        <dbReference type="ARBA" id="ARBA00013206"/>
    </source>
</evidence>
<feature type="region of interest" description="Disordered" evidence="36">
    <location>
        <begin position="1"/>
        <end position="86"/>
    </location>
</feature>
<evidence type="ECO:0000256" key="31">
    <source>
        <dbReference type="ARBA" id="ARBA00067536"/>
    </source>
</evidence>